<dbReference type="KEGG" id="tps:THAPSDRAFT_264664"/>
<evidence type="ECO:0000313" key="6">
    <source>
        <dbReference type="Proteomes" id="UP000001449"/>
    </source>
</evidence>
<feature type="domain" description="Thioredoxin" evidence="4">
    <location>
        <begin position="1"/>
        <end position="110"/>
    </location>
</feature>
<feature type="non-terminal residue" evidence="5">
    <location>
        <position position="1"/>
    </location>
</feature>
<evidence type="ECO:0000259" key="4">
    <source>
        <dbReference type="PROSITE" id="PS51352"/>
    </source>
</evidence>
<dbReference type="Proteomes" id="UP000001449">
    <property type="component" value="Chromosome 20"/>
</dbReference>
<sequence>TKITKMNDSNYKDVLNNPVHPVLLDVYVSNCGPCKLIEQTLLLSMPKYASRVHFAKWNADNREDSTQIMKLMREHNVHLGKMPTLLLFVDGKPVASRSGMATSAQLDTFL</sequence>
<proteinExistence type="predicted"/>
<dbReference type="GeneID" id="7447800"/>
<dbReference type="PROSITE" id="PS00194">
    <property type="entry name" value="THIOREDOXIN_1"/>
    <property type="match status" value="1"/>
</dbReference>
<dbReference type="STRING" id="35128.B8CEG7"/>
<name>B8CEG7_THAPS</name>
<reference evidence="5 6" key="2">
    <citation type="journal article" date="2008" name="Nature">
        <title>The Phaeodactylum genome reveals the evolutionary history of diatom genomes.</title>
        <authorList>
            <person name="Bowler C."/>
            <person name="Allen A.E."/>
            <person name="Badger J.H."/>
            <person name="Grimwood J."/>
            <person name="Jabbari K."/>
            <person name="Kuo A."/>
            <person name="Maheswari U."/>
            <person name="Martens C."/>
            <person name="Maumus F."/>
            <person name="Otillar R.P."/>
            <person name="Rayko E."/>
            <person name="Salamov A."/>
            <person name="Vandepoele K."/>
            <person name="Beszteri B."/>
            <person name="Gruber A."/>
            <person name="Heijde M."/>
            <person name="Katinka M."/>
            <person name="Mock T."/>
            <person name="Valentin K."/>
            <person name="Verret F."/>
            <person name="Berges J.A."/>
            <person name="Brownlee C."/>
            <person name="Cadoret J.P."/>
            <person name="Chiovitti A."/>
            <person name="Choi C.J."/>
            <person name="Coesel S."/>
            <person name="De Martino A."/>
            <person name="Detter J.C."/>
            <person name="Durkin C."/>
            <person name="Falciatore A."/>
            <person name="Fournet J."/>
            <person name="Haruta M."/>
            <person name="Huysman M.J."/>
            <person name="Jenkins B.D."/>
            <person name="Jiroutova K."/>
            <person name="Jorgensen R.E."/>
            <person name="Joubert Y."/>
            <person name="Kaplan A."/>
            <person name="Kroger N."/>
            <person name="Kroth P.G."/>
            <person name="La Roche J."/>
            <person name="Lindquist E."/>
            <person name="Lommer M."/>
            <person name="Martin-Jezequel V."/>
            <person name="Lopez P.J."/>
            <person name="Lucas S."/>
            <person name="Mangogna M."/>
            <person name="McGinnis K."/>
            <person name="Medlin L.K."/>
            <person name="Montsant A."/>
            <person name="Oudot-Le Secq M.P."/>
            <person name="Napoli C."/>
            <person name="Obornik M."/>
            <person name="Parker M.S."/>
            <person name="Petit J.L."/>
            <person name="Porcel B.M."/>
            <person name="Poulsen N."/>
            <person name="Robison M."/>
            <person name="Rychlewski L."/>
            <person name="Rynearson T.A."/>
            <person name="Schmutz J."/>
            <person name="Shapiro H."/>
            <person name="Siaut M."/>
            <person name="Stanley M."/>
            <person name="Sussman M.R."/>
            <person name="Taylor A.R."/>
            <person name="Vardi A."/>
            <person name="von Dassow P."/>
            <person name="Vyverman W."/>
            <person name="Willis A."/>
            <person name="Wyrwicz L.S."/>
            <person name="Rokhsar D.S."/>
            <person name="Weissenbach J."/>
            <person name="Armbrust E.V."/>
            <person name="Green B.R."/>
            <person name="Van de Peer Y."/>
            <person name="Grigoriev I.V."/>
        </authorList>
    </citation>
    <scope>NUCLEOTIDE SEQUENCE [LARGE SCALE GENOMIC DNA]</scope>
    <source>
        <strain evidence="5 6">CCMP1335</strain>
    </source>
</reference>
<dbReference type="InterPro" id="IPR013766">
    <property type="entry name" value="Thioredoxin_domain"/>
</dbReference>
<dbReference type="GO" id="GO:0015035">
    <property type="term" value="F:protein-disulfide reductase activity"/>
    <property type="evidence" value="ECO:0000318"/>
    <property type="project" value="GO_Central"/>
</dbReference>
<dbReference type="HOGENOM" id="CLU_090389_10_4_1"/>
<dbReference type="PANTHER" id="PTHR45663:SF11">
    <property type="entry name" value="GEO12009P1"/>
    <property type="match status" value="1"/>
</dbReference>
<dbReference type="Pfam" id="PF00085">
    <property type="entry name" value="Thioredoxin"/>
    <property type="match status" value="1"/>
</dbReference>
<protein>
    <recommendedName>
        <fullName evidence="4">Thioredoxin domain-containing protein</fullName>
    </recommendedName>
</protein>
<evidence type="ECO:0000256" key="1">
    <source>
        <dbReference type="ARBA" id="ARBA00022448"/>
    </source>
</evidence>
<dbReference type="RefSeq" id="XP_002294671.1">
    <property type="nucleotide sequence ID" value="XM_002294635.1"/>
</dbReference>
<organism evidence="5 6">
    <name type="scientific">Thalassiosira pseudonana</name>
    <name type="common">Marine diatom</name>
    <name type="synonym">Cyclotella nana</name>
    <dbReference type="NCBI Taxonomy" id="35128"/>
    <lineage>
        <taxon>Eukaryota</taxon>
        <taxon>Sar</taxon>
        <taxon>Stramenopiles</taxon>
        <taxon>Ochrophyta</taxon>
        <taxon>Bacillariophyta</taxon>
        <taxon>Coscinodiscophyceae</taxon>
        <taxon>Thalassiosirophycidae</taxon>
        <taxon>Thalassiosirales</taxon>
        <taxon>Thalassiosiraceae</taxon>
        <taxon>Thalassiosira</taxon>
    </lineage>
</organism>
<dbReference type="Gene3D" id="3.40.30.10">
    <property type="entry name" value="Glutaredoxin"/>
    <property type="match status" value="1"/>
</dbReference>
<dbReference type="PANTHER" id="PTHR45663">
    <property type="entry name" value="GEO12009P1"/>
    <property type="match status" value="1"/>
</dbReference>
<dbReference type="SUPFAM" id="SSF52833">
    <property type="entry name" value="Thioredoxin-like"/>
    <property type="match status" value="1"/>
</dbReference>
<keyword evidence="6" id="KW-1185">Reference proteome</keyword>
<dbReference type="PaxDb" id="35128-Thaps264664"/>
<dbReference type="InterPro" id="IPR036249">
    <property type="entry name" value="Thioredoxin-like_sf"/>
</dbReference>
<keyword evidence="3" id="KW-1015">Disulfide bond</keyword>
<dbReference type="EMBL" id="CM000652">
    <property type="protein sequence ID" value="EED88031.1"/>
    <property type="molecule type" value="Genomic_DNA"/>
</dbReference>
<reference evidence="5 6" key="1">
    <citation type="journal article" date="2004" name="Science">
        <title>The genome of the diatom Thalassiosira pseudonana: ecology, evolution, and metabolism.</title>
        <authorList>
            <person name="Armbrust E.V."/>
            <person name="Berges J.A."/>
            <person name="Bowler C."/>
            <person name="Green B.R."/>
            <person name="Martinez D."/>
            <person name="Putnam N.H."/>
            <person name="Zhou S."/>
            <person name="Allen A.E."/>
            <person name="Apt K.E."/>
            <person name="Bechner M."/>
            <person name="Brzezinski M.A."/>
            <person name="Chaal B.K."/>
            <person name="Chiovitti A."/>
            <person name="Davis A.K."/>
            <person name="Demarest M.S."/>
            <person name="Detter J.C."/>
            <person name="Glavina T."/>
            <person name="Goodstein D."/>
            <person name="Hadi M.Z."/>
            <person name="Hellsten U."/>
            <person name="Hildebrand M."/>
            <person name="Jenkins B.D."/>
            <person name="Jurka J."/>
            <person name="Kapitonov V.V."/>
            <person name="Kroger N."/>
            <person name="Lau W.W."/>
            <person name="Lane T.W."/>
            <person name="Larimer F.W."/>
            <person name="Lippmeier J.C."/>
            <person name="Lucas S."/>
            <person name="Medina M."/>
            <person name="Montsant A."/>
            <person name="Obornik M."/>
            <person name="Parker M.S."/>
            <person name="Palenik B."/>
            <person name="Pazour G.J."/>
            <person name="Richardson P.M."/>
            <person name="Rynearson T.A."/>
            <person name="Saito M.A."/>
            <person name="Schwartz D.C."/>
            <person name="Thamatrakoln K."/>
            <person name="Valentin K."/>
            <person name="Vardi A."/>
            <person name="Wilkerson F.P."/>
            <person name="Rokhsar D.S."/>
        </authorList>
    </citation>
    <scope>NUCLEOTIDE SEQUENCE [LARGE SCALE GENOMIC DNA]</scope>
    <source>
        <strain evidence="5 6">CCMP1335</strain>
    </source>
</reference>
<dbReference type="AlphaFoldDB" id="B8CEG7"/>
<evidence type="ECO:0000256" key="2">
    <source>
        <dbReference type="ARBA" id="ARBA00022982"/>
    </source>
</evidence>
<feature type="non-terminal residue" evidence="5">
    <location>
        <position position="110"/>
    </location>
</feature>
<dbReference type="GO" id="GO:0005737">
    <property type="term" value="C:cytoplasm"/>
    <property type="evidence" value="ECO:0000318"/>
    <property type="project" value="GO_Central"/>
</dbReference>
<dbReference type="InterPro" id="IPR017937">
    <property type="entry name" value="Thioredoxin_CS"/>
</dbReference>
<evidence type="ECO:0000313" key="5">
    <source>
        <dbReference type="EMBL" id="EED88031.1"/>
    </source>
</evidence>
<dbReference type="InParanoid" id="B8CEG7"/>
<keyword evidence="1" id="KW-0813">Transport</keyword>
<accession>B8CEG7</accession>
<dbReference type="PROSITE" id="PS51352">
    <property type="entry name" value="THIOREDOXIN_2"/>
    <property type="match status" value="1"/>
</dbReference>
<keyword evidence="2" id="KW-0249">Electron transport</keyword>
<gene>
    <name evidence="5" type="ORF">THAPSDRAFT_264664</name>
</gene>
<dbReference type="CDD" id="cd02947">
    <property type="entry name" value="TRX_family"/>
    <property type="match status" value="1"/>
</dbReference>
<evidence type="ECO:0000256" key="3">
    <source>
        <dbReference type="ARBA" id="ARBA00023157"/>
    </source>
</evidence>